<organism evidence="2 3">
    <name type="scientific">Motiliproteus coralliicola</name>
    <dbReference type="NCBI Taxonomy" id="2283196"/>
    <lineage>
        <taxon>Bacteria</taxon>
        <taxon>Pseudomonadati</taxon>
        <taxon>Pseudomonadota</taxon>
        <taxon>Gammaproteobacteria</taxon>
        <taxon>Oceanospirillales</taxon>
        <taxon>Oceanospirillaceae</taxon>
        <taxon>Motiliproteus</taxon>
    </lineage>
</organism>
<gene>
    <name evidence="2" type="ORF">DV711_06065</name>
</gene>
<dbReference type="OrthoDB" id="5242612at2"/>
<dbReference type="InterPro" id="IPR009045">
    <property type="entry name" value="Zn_M74/Hedgehog-like"/>
</dbReference>
<dbReference type="Proteomes" id="UP000253769">
    <property type="component" value="Unassembled WGS sequence"/>
</dbReference>
<dbReference type="Pfam" id="PF08291">
    <property type="entry name" value="Peptidase_M15_3"/>
    <property type="match status" value="1"/>
</dbReference>
<evidence type="ECO:0000313" key="2">
    <source>
        <dbReference type="EMBL" id="RDE25120.1"/>
    </source>
</evidence>
<dbReference type="Gene3D" id="3.30.1380.10">
    <property type="match status" value="1"/>
</dbReference>
<sequence length="128" mass="14799">MSYQYFPDYELECKCGCGAKDMDPEFMYRLIRLRDTLGFPFPVSSAFRCAKHNRRVSRTGMTGPHTTGRAVDIRTSGERAWEIFTEAKRFGFTGIGVRQHGPFSQRIVHLDDLTAPEFPRPRIWSYKA</sequence>
<dbReference type="EMBL" id="QQOH01000001">
    <property type="protein sequence ID" value="RDE25120.1"/>
    <property type="molecule type" value="Genomic_DNA"/>
</dbReference>
<protein>
    <submittedName>
        <fullName evidence="2">Peptidase M15</fullName>
    </submittedName>
</protein>
<name>A0A369WSP9_9GAMM</name>
<comment type="caution">
    <text evidence="2">The sequence shown here is derived from an EMBL/GenBank/DDBJ whole genome shotgun (WGS) entry which is preliminary data.</text>
</comment>
<reference evidence="2 3" key="1">
    <citation type="submission" date="2018-07" db="EMBL/GenBank/DDBJ databases">
        <title>Motiliproteus coralliicola sp. nov., a bacterium isolated from Coral.</title>
        <authorList>
            <person name="Wang G."/>
        </authorList>
    </citation>
    <scope>NUCLEOTIDE SEQUENCE [LARGE SCALE GENOMIC DNA]</scope>
    <source>
        <strain evidence="2 3">C34</strain>
    </source>
</reference>
<feature type="domain" description="Peptidase M15A C-terminal" evidence="1">
    <location>
        <begin position="5"/>
        <end position="103"/>
    </location>
</feature>
<evidence type="ECO:0000313" key="3">
    <source>
        <dbReference type="Proteomes" id="UP000253769"/>
    </source>
</evidence>
<evidence type="ECO:0000259" key="1">
    <source>
        <dbReference type="Pfam" id="PF08291"/>
    </source>
</evidence>
<keyword evidence="3" id="KW-1185">Reference proteome</keyword>
<dbReference type="SUPFAM" id="SSF55166">
    <property type="entry name" value="Hedgehog/DD-peptidase"/>
    <property type="match status" value="1"/>
</dbReference>
<dbReference type="AlphaFoldDB" id="A0A369WSP9"/>
<dbReference type="RefSeq" id="WP_114694717.1">
    <property type="nucleotide sequence ID" value="NZ_QQOH01000001.1"/>
</dbReference>
<dbReference type="InterPro" id="IPR013230">
    <property type="entry name" value="Peptidase_M15A_C"/>
</dbReference>
<accession>A0A369WSP9</accession>
<proteinExistence type="predicted"/>